<dbReference type="EMBL" id="CP061800">
    <property type="protein sequence ID" value="QTA92303.1"/>
    <property type="molecule type" value="Genomic_DNA"/>
</dbReference>
<dbReference type="InterPro" id="IPR003661">
    <property type="entry name" value="HisK_dim/P_dom"/>
</dbReference>
<dbReference type="InterPro" id="IPR005467">
    <property type="entry name" value="His_kinase_dom"/>
</dbReference>
<dbReference type="PROSITE" id="PS50109">
    <property type="entry name" value="HIS_KIN"/>
    <property type="match status" value="1"/>
</dbReference>
<feature type="domain" description="Histidine kinase" evidence="15">
    <location>
        <begin position="355"/>
        <end position="571"/>
    </location>
</feature>
<dbReference type="InterPro" id="IPR033479">
    <property type="entry name" value="dCache_1"/>
</dbReference>
<keyword evidence="12" id="KW-0902">Two-component regulatory system</keyword>
<evidence type="ECO:0000256" key="12">
    <source>
        <dbReference type="ARBA" id="ARBA00023012"/>
    </source>
</evidence>
<evidence type="ECO:0000256" key="10">
    <source>
        <dbReference type="ARBA" id="ARBA00022840"/>
    </source>
</evidence>
<dbReference type="RefSeq" id="WP_207679721.1">
    <property type="nucleotide sequence ID" value="NZ_CP061800.1"/>
</dbReference>
<dbReference type="SMART" id="SM00388">
    <property type="entry name" value="HisKA"/>
    <property type="match status" value="1"/>
</dbReference>
<evidence type="ECO:0000313" key="17">
    <source>
        <dbReference type="Proteomes" id="UP000663722"/>
    </source>
</evidence>
<feature type="transmembrane region" description="Helical" evidence="14">
    <location>
        <begin position="300"/>
        <end position="324"/>
    </location>
</feature>
<evidence type="ECO:0000256" key="2">
    <source>
        <dbReference type="ARBA" id="ARBA00004651"/>
    </source>
</evidence>
<proteinExistence type="predicted"/>
<dbReference type="Gene3D" id="3.30.450.20">
    <property type="entry name" value="PAS domain"/>
    <property type="match status" value="2"/>
</dbReference>
<dbReference type="Pfam" id="PF00512">
    <property type="entry name" value="HisKA"/>
    <property type="match status" value="1"/>
</dbReference>
<dbReference type="SMART" id="SM00387">
    <property type="entry name" value="HATPase_c"/>
    <property type="match status" value="1"/>
</dbReference>
<keyword evidence="5" id="KW-0597">Phosphoprotein</keyword>
<evidence type="ECO:0000259" key="15">
    <source>
        <dbReference type="PROSITE" id="PS50109"/>
    </source>
</evidence>
<comment type="subcellular location">
    <subcellularLocation>
        <location evidence="2">Cell membrane</location>
        <topology evidence="2">Multi-pass membrane protein</topology>
    </subcellularLocation>
</comment>
<dbReference type="InterPro" id="IPR036097">
    <property type="entry name" value="HisK_dim/P_sf"/>
</dbReference>
<dbReference type="Pfam" id="PF02518">
    <property type="entry name" value="HATPase_c"/>
    <property type="match status" value="1"/>
</dbReference>
<keyword evidence="17" id="KW-1185">Reference proteome</keyword>
<dbReference type="InterPro" id="IPR004358">
    <property type="entry name" value="Sig_transdc_His_kin-like_C"/>
</dbReference>
<dbReference type="PRINTS" id="PR00344">
    <property type="entry name" value="BCTRLSENSOR"/>
</dbReference>
<evidence type="ECO:0000256" key="14">
    <source>
        <dbReference type="SAM" id="Phobius"/>
    </source>
</evidence>
<dbReference type="CDD" id="cd18774">
    <property type="entry name" value="PDC2_HK_sensor"/>
    <property type="match status" value="1"/>
</dbReference>
<keyword evidence="7 14" id="KW-0812">Transmembrane</keyword>
<dbReference type="EC" id="2.7.13.3" evidence="3"/>
<evidence type="ECO:0000256" key="4">
    <source>
        <dbReference type="ARBA" id="ARBA00022475"/>
    </source>
</evidence>
<keyword evidence="11 14" id="KW-1133">Transmembrane helix</keyword>
<keyword evidence="13 14" id="KW-0472">Membrane</keyword>
<dbReference type="GO" id="GO:0005524">
    <property type="term" value="F:ATP binding"/>
    <property type="evidence" value="ECO:0007669"/>
    <property type="project" value="UniProtKB-KW"/>
</dbReference>
<gene>
    <name evidence="16" type="ORF">dnm_083810</name>
</gene>
<dbReference type="SUPFAM" id="SSF47384">
    <property type="entry name" value="Homodimeric domain of signal transducing histidine kinase"/>
    <property type="match status" value="1"/>
</dbReference>
<evidence type="ECO:0000256" key="11">
    <source>
        <dbReference type="ARBA" id="ARBA00022989"/>
    </source>
</evidence>
<keyword evidence="8" id="KW-0547">Nucleotide-binding</keyword>
<keyword evidence="9 16" id="KW-0418">Kinase</keyword>
<evidence type="ECO:0000256" key="1">
    <source>
        <dbReference type="ARBA" id="ARBA00000085"/>
    </source>
</evidence>
<comment type="catalytic activity">
    <reaction evidence="1">
        <text>ATP + protein L-histidine = ADP + protein N-phospho-L-histidine.</text>
        <dbReference type="EC" id="2.7.13.3"/>
    </reaction>
</comment>
<keyword evidence="4" id="KW-1003">Cell membrane</keyword>
<dbReference type="KEGG" id="dmm:dnm_083810"/>
<dbReference type="Pfam" id="PF02743">
    <property type="entry name" value="dCache_1"/>
    <property type="match status" value="1"/>
</dbReference>
<keyword evidence="6" id="KW-0808">Transferase</keyword>
<name>A0A975BVC5_9BACT</name>
<dbReference type="Gene3D" id="3.30.565.10">
    <property type="entry name" value="Histidine kinase-like ATPase, C-terminal domain"/>
    <property type="match status" value="1"/>
</dbReference>
<dbReference type="SUPFAM" id="SSF55874">
    <property type="entry name" value="ATPase domain of HSP90 chaperone/DNA topoisomerase II/histidine kinase"/>
    <property type="match status" value="1"/>
</dbReference>
<dbReference type="Gene3D" id="1.10.287.130">
    <property type="match status" value="1"/>
</dbReference>
<keyword evidence="10" id="KW-0067">ATP-binding</keyword>
<accession>A0A975BVC5</accession>
<evidence type="ECO:0000256" key="7">
    <source>
        <dbReference type="ARBA" id="ARBA00022692"/>
    </source>
</evidence>
<organism evidence="16 17">
    <name type="scientific">Desulfonema magnum</name>
    <dbReference type="NCBI Taxonomy" id="45655"/>
    <lineage>
        <taxon>Bacteria</taxon>
        <taxon>Pseudomonadati</taxon>
        <taxon>Thermodesulfobacteriota</taxon>
        <taxon>Desulfobacteria</taxon>
        <taxon>Desulfobacterales</taxon>
        <taxon>Desulfococcaceae</taxon>
        <taxon>Desulfonema</taxon>
    </lineage>
</organism>
<reference evidence="16" key="1">
    <citation type="journal article" date="2021" name="Microb. Physiol.">
        <title>Proteogenomic Insights into the Physiology of Marine, Sulfate-Reducing, Filamentous Desulfonema limicola and Desulfonema magnum.</title>
        <authorList>
            <person name="Schnaars V."/>
            <person name="Wohlbrand L."/>
            <person name="Scheve S."/>
            <person name="Hinrichs C."/>
            <person name="Reinhardt R."/>
            <person name="Rabus R."/>
        </authorList>
    </citation>
    <scope>NUCLEOTIDE SEQUENCE</scope>
    <source>
        <strain evidence="16">4be13</strain>
    </source>
</reference>
<dbReference type="GO" id="GO:0005886">
    <property type="term" value="C:plasma membrane"/>
    <property type="evidence" value="ECO:0007669"/>
    <property type="project" value="UniProtKB-SubCell"/>
</dbReference>
<evidence type="ECO:0000256" key="5">
    <source>
        <dbReference type="ARBA" id="ARBA00022553"/>
    </source>
</evidence>
<dbReference type="CDD" id="cd00082">
    <property type="entry name" value="HisKA"/>
    <property type="match status" value="1"/>
</dbReference>
<evidence type="ECO:0000256" key="13">
    <source>
        <dbReference type="ARBA" id="ARBA00023136"/>
    </source>
</evidence>
<dbReference type="CDD" id="cd12914">
    <property type="entry name" value="PDC1_DGC_like"/>
    <property type="match status" value="1"/>
</dbReference>
<dbReference type="PANTHER" id="PTHR43065">
    <property type="entry name" value="SENSOR HISTIDINE KINASE"/>
    <property type="match status" value="1"/>
</dbReference>
<evidence type="ECO:0000256" key="6">
    <source>
        <dbReference type="ARBA" id="ARBA00022679"/>
    </source>
</evidence>
<dbReference type="InterPro" id="IPR036890">
    <property type="entry name" value="HATPase_C_sf"/>
</dbReference>
<evidence type="ECO:0000256" key="3">
    <source>
        <dbReference type="ARBA" id="ARBA00012438"/>
    </source>
</evidence>
<dbReference type="InterPro" id="IPR003594">
    <property type="entry name" value="HATPase_dom"/>
</dbReference>
<evidence type="ECO:0000256" key="8">
    <source>
        <dbReference type="ARBA" id="ARBA00022741"/>
    </source>
</evidence>
<protein>
    <recommendedName>
        <fullName evidence="3">histidine kinase</fullName>
        <ecNumber evidence="3">2.7.13.3</ecNumber>
    </recommendedName>
</protein>
<evidence type="ECO:0000313" key="16">
    <source>
        <dbReference type="EMBL" id="QTA92303.1"/>
    </source>
</evidence>
<evidence type="ECO:0000256" key="9">
    <source>
        <dbReference type="ARBA" id="ARBA00022777"/>
    </source>
</evidence>
<dbReference type="GO" id="GO:0000155">
    <property type="term" value="F:phosphorelay sensor kinase activity"/>
    <property type="evidence" value="ECO:0007669"/>
    <property type="project" value="InterPro"/>
</dbReference>
<dbReference type="AlphaFoldDB" id="A0A975BVC5"/>
<sequence length="573" mass="64848">MSLQERLKPKFWEEGNLAETRHRHMFNFPRIWKKTVLITAGVALIPLILLAIVDYQVTQSSVESENLLRTSRLVSNTRRRVSFFLFERRSALDFIIHDNSFESLMDSKRLAAILEHLKKTIGGFSDLGVIDAKGIQRTYVGPYPSKDIDYSKQEWFREVRDWGMYVSDVFMGYRNFPHLVIAVKHDLADGSFYVLRASLSIEQFNDLFSQLEVGGKGDAFIINGEGILQTPSLYNGNVLEKIHIPVPMYSERTQVLETLGTDDEPILVGYAYIQETPFILMVIKQKNELMGSWYDTRMKLVGFLIASITTIIVVILCVVTYLVSSLYMADQKRMIALHHAEHSDKMASVGRLAAGVAHEINNPLAIINEKAGLIKDIFTFKKEYKEDQKLRETVESIISSVERCGTITKRLLNFARHVDMNIQLLRPHEVIREVLGFLNKEANYRSIQVALDVDEDIPPFESDKGKLQQIFLNLLTNAFSALDDGGLLNIAVKRKNTHFVCATFADDGCGIPRADLERIFEPFFTTRAKEGGTGLGLSITYGLVQELGGKIEVQSEIGKGTTFTVTLPLRYSD</sequence>
<feature type="transmembrane region" description="Helical" evidence="14">
    <location>
        <begin position="31"/>
        <end position="53"/>
    </location>
</feature>
<dbReference type="Proteomes" id="UP000663722">
    <property type="component" value="Chromosome"/>
</dbReference>
<dbReference type="PANTHER" id="PTHR43065:SF46">
    <property type="entry name" value="C4-DICARBOXYLATE TRANSPORT SENSOR PROTEIN DCTB"/>
    <property type="match status" value="1"/>
</dbReference>